<name>A0A2V5JVC9_9BACL</name>
<dbReference type="InterPro" id="IPR004437">
    <property type="entry name" value="ParB/RepB/Spo0J"/>
</dbReference>
<dbReference type="Pfam" id="PF17762">
    <property type="entry name" value="HTH_ParB"/>
    <property type="match status" value="1"/>
</dbReference>
<dbReference type="Proteomes" id="UP000247476">
    <property type="component" value="Unassembled WGS sequence"/>
</dbReference>
<dbReference type="GO" id="GO:0007059">
    <property type="term" value="P:chromosome segregation"/>
    <property type="evidence" value="ECO:0007669"/>
    <property type="project" value="UniProtKB-KW"/>
</dbReference>
<dbReference type="PANTHER" id="PTHR33375:SF1">
    <property type="entry name" value="CHROMOSOME-PARTITIONING PROTEIN PARB-RELATED"/>
    <property type="match status" value="1"/>
</dbReference>
<evidence type="ECO:0000313" key="5">
    <source>
        <dbReference type="Proteomes" id="UP000247476"/>
    </source>
</evidence>
<protein>
    <submittedName>
        <fullName evidence="4">Chromosome partitioning protein ParB</fullName>
    </submittedName>
</protein>
<organism evidence="4 5">
    <name type="scientific">Paenibacillus flagellatus</name>
    <dbReference type="NCBI Taxonomy" id="2211139"/>
    <lineage>
        <taxon>Bacteria</taxon>
        <taxon>Bacillati</taxon>
        <taxon>Bacillota</taxon>
        <taxon>Bacilli</taxon>
        <taxon>Bacillales</taxon>
        <taxon>Paenibacillaceae</taxon>
        <taxon>Paenibacillus</taxon>
    </lineage>
</organism>
<dbReference type="AlphaFoldDB" id="A0A2V5JVC9"/>
<dbReference type="RefSeq" id="WP_110843969.1">
    <property type="nucleotide sequence ID" value="NZ_QJVJ01000023.1"/>
</dbReference>
<keyword evidence="2" id="KW-0159">Chromosome partition</keyword>
<gene>
    <name evidence="4" type="ORF">DLM86_30865</name>
</gene>
<dbReference type="EMBL" id="QJVJ01000023">
    <property type="protein sequence ID" value="PYI50052.1"/>
    <property type="molecule type" value="Genomic_DNA"/>
</dbReference>
<dbReference type="PANTHER" id="PTHR33375">
    <property type="entry name" value="CHROMOSOME-PARTITIONING PROTEIN PARB-RELATED"/>
    <property type="match status" value="1"/>
</dbReference>
<dbReference type="SMART" id="SM00470">
    <property type="entry name" value="ParB"/>
    <property type="match status" value="1"/>
</dbReference>
<dbReference type="GO" id="GO:0003677">
    <property type="term" value="F:DNA binding"/>
    <property type="evidence" value="ECO:0007669"/>
    <property type="project" value="InterPro"/>
</dbReference>
<dbReference type="SUPFAM" id="SSF109709">
    <property type="entry name" value="KorB DNA-binding domain-like"/>
    <property type="match status" value="1"/>
</dbReference>
<dbReference type="InterPro" id="IPR050336">
    <property type="entry name" value="Chromosome_partition/occlusion"/>
</dbReference>
<comment type="caution">
    <text evidence="4">The sequence shown here is derived from an EMBL/GenBank/DDBJ whole genome shotgun (WGS) entry which is preliminary data.</text>
</comment>
<dbReference type="NCBIfam" id="TIGR00180">
    <property type="entry name" value="parB_part"/>
    <property type="match status" value="1"/>
</dbReference>
<dbReference type="InterPro" id="IPR036086">
    <property type="entry name" value="ParB/Sulfiredoxin_sf"/>
</dbReference>
<evidence type="ECO:0000256" key="1">
    <source>
        <dbReference type="ARBA" id="ARBA00006295"/>
    </source>
</evidence>
<feature type="domain" description="ParB-like N-terminal" evidence="3">
    <location>
        <begin position="6"/>
        <end position="96"/>
    </location>
</feature>
<dbReference type="InterPro" id="IPR003115">
    <property type="entry name" value="ParB_N"/>
</dbReference>
<evidence type="ECO:0000313" key="4">
    <source>
        <dbReference type="EMBL" id="PYI50052.1"/>
    </source>
</evidence>
<dbReference type="GO" id="GO:0005694">
    <property type="term" value="C:chromosome"/>
    <property type="evidence" value="ECO:0007669"/>
    <property type="project" value="TreeGrafter"/>
</dbReference>
<dbReference type="CDD" id="cd16407">
    <property type="entry name" value="ParB_N_like"/>
    <property type="match status" value="1"/>
</dbReference>
<evidence type="ECO:0000256" key="2">
    <source>
        <dbReference type="ARBA" id="ARBA00022829"/>
    </source>
</evidence>
<keyword evidence="5" id="KW-1185">Reference proteome</keyword>
<dbReference type="InterPro" id="IPR041468">
    <property type="entry name" value="HTH_ParB/Spo0J"/>
</dbReference>
<dbReference type="OrthoDB" id="9771505at2"/>
<reference evidence="4 5" key="1">
    <citation type="submission" date="2018-05" db="EMBL/GenBank/DDBJ databases">
        <title>Paenibacillus flagellatus sp. nov., isolated from selenium mineral soil.</title>
        <authorList>
            <person name="Dai X."/>
        </authorList>
    </citation>
    <scope>NUCLEOTIDE SEQUENCE [LARGE SCALE GENOMIC DNA]</scope>
    <source>
        <strain evidence="4 5">DXL2</strain>
    </source>
</reference>
<accession>A0A2V5JVC9</accession>
<comment type="similarity">
    <text evidence="1">Belongs to the ParB family.</text>
</comment>
<proteinExistence type="inferred from homology"/>
<sequence>MNESVITIPIDQLHPFPDNPYQVTDNEELQSIIESIRMYGVITPLVVRPRDEGGYEIISGHRRREACKKAGIAAVPAFVREMDRNAAIIALVDSNLHREQVLPSEKARAYKLKLDAIKRQGQRNDLVKTGTSDQLGQKSRERVAVDVGTSATQVQRYIRLNELIPPILEMVDSGKVAFSPAVELSHLTEKEQEALLETMNSEDRTPSLSQAQRMKKLSADGLLDMDAIFKIMTEDKPNQREQIKLQKESIKEYFPKDYTAQQMEQTILKLLEEWRKKRERSRENSR</sequence>
<dbReference type="SUPFAM" id="SSF110849">
    <property type="entry name" value="ParB/Sulfiredoxin"/>
    <property type="match status" value="1"/>
</dbReference>
<evidence type="ECO:0000259" key="3">
    <source>
        <dbReference type="SMART" id="SM00470"/>
    </source>
</evidence>
<dbReference type="Gene3D" id="3.90.1530.30">
    <property type="match status" value="1"/>
</dbReference>
<dbReference type="Pfam" id="PF02195">
    <property type="entry name" value="ParB_N"/>
    <property type="match status" value="1"/>
</dbReference>
<dbReference type="Gene3D" id="1.10.10.2830">
    <property type="match status" value="1"/>
</dbReference>